<dbReference type="STRING" id="1168035.SAMN05444280_11343"/>
<keyword evidence="2" id="KW-1185">Reference proteome</keyword>
<gene>
    <name evidence="1" type="ORF">SAMN05444280_11343</name>
</gene>
<dbReference type="Proteomes" id="UP000184050">
    <property type="component" value="Unassembled WGS sequence"/>
</dbReference>
<accession>A0A1M6HCT5</accession>
<organism evidence="1 2">
    <name type="scientific">Tangfeifania diversioriginum</name>
    <dbReference type="NCBI Taxonomy" id="1168035"/>
    <lineage>
        <taxon>Bacteria</taxon>
        <taxon>Pseudomonadati</taxon>
        <taxon>Bacteroidota</taxon>
        <taxon>Bacteroidia</taxon>
        <taxon>Marinilabiliales</taxon>
        <taxon>Prolixibacteraceae</taxon>
        <taxon>Tangfeifania</taxon>
    </lineage>
</organism>
<proteinExistence type="predicted"/>
<dbReference type="RefSeq" id="WP_073168921.1">
    <property type="nucleotide sequence ID" value="NZ_FQZE01000013.1"/>
</dbReference>
<protein>
    <submittedName>
        <fullName evidence="1">Uncharacterized protein</fullName>
    </submittedName>
</protein>
<dbReference type="AlphaFoldDB" id="A0A1M6HCT5"/>
<evidence type="ECO:0000313" key="1">
    <source>
        <dbReference type="EMBL" id="SHJ20098.1"/>
    </source>
</evidence>
<evidence type="ECO:0000313" key="2">
    <source>
        <dbReference type="Proteomes" id="UP000184050"/>
    </source>
</evidence>
<name>A0A1M6HCT5_9BACT</name>
<reference evidence="1 2" key="1">
    <citation type="submission" date="2016-11" db="EMBL/GenBank/DDBJ databases">
        <authorList>
            <person name="Jaros S."/>
            <person name="Januszkiewicz K."/>
            <person name="Wedrychowicz H."/>
        </authorList>
    </citation>
    <scope>NUCLEOTIDE SEQUENCE [LARGE SCALE GENOMIC DNA]</scope>
    <source>
        <strain evidence="1 2">DSM 27063</strain>
    </source>
</reference>
<dbReference type="EMBL" id="FQZE01000013">
    <property type="protein sequence ID" value="SHJ20098.1"/>
    <property type="molecule type" value="Genomic_DNA"/>
</dbReference>
<sequence length="60" mass="6514">MSNKKAVEISTASSFLKDKQLITMFAGFDPLTTNQNPVSPLKSNSDKATILLRTNLSIVS</sequence>